<feature type="domain" description="C2H2-type" evidence="9">
    <location>
        <begin position="79"/>
        <end position="104"/>
    </location>
</feature>
<name>A0AAV2BUE7_9ARAC</name>
<evidence type="ECO:0000256" key="5">
    <source>
        <dbReference type="ARBA" id="ARBA00022833"/>
    </source>
</evidence>
<reference evidence="10 11" key="1">
    <citation type="submission" date="2024-04" db="EMBL/GenBank/DDBJ databases">
        <authorList>
            <person name="Rising A."/>
            <person name="Reimegard J."/>
            <person name="Sonavane S."/>
            <person name="Akerstrom W."/>
            <person name="Nylinder S."/>
            <person name="Hedman E."/>
            <person name="Kallberg Y."/>
        </authorList>
    </citation>
    <scope>NUCLEOTIDE SEQUENCE [LARGE SCALE GENOMIC DNA]</scope>
</reference>
<dbReference type="PROSITE" id="PS00028">
    <property type="entry name" value="ZINC_FINGER_C2H2_1"/>
    <property type="match status" value="1"/>
</dbReference>
<dbReference type="FunFam" id="3.30.160.60:FF:002343">
    <property type="entry name" value="Zinc finger protein 33A"/>
    <property type="match status" value="1"/>
</dbReference>
<evidence type="ECO:0000256" key="6">
    <source>
        <dbReference type="ARBA" id="ARBA00023242"/>
    </source>
</evidence>
<dbReference type="PROSITE" id="PS50157">
    <property type="entry name" value="ZINC_FINGER_C2H2_2"/>
    <property type="match status" value="4"/>
</dbReference>
<dbReference type="Gene3D" id="3.30.160.60">
    <property type="entry name" value="Classic Zinc Finger"/>
    <property type="match status" value="4"/>
</dbReference>
<dbReference type="SUPFAM" id="SSF57667">
    <property type="entry name" value="beta-beta-alpha zinc fingers"/>
    <property type="match status" value="2"/>
</dbReference>
<dbReference type="InterPro" id="IPR050331">
    <property type="entry name" value="Zinc_finger"/>
</dbReference>
<dbReference type="PANTHER" id="PTHR16515:SF49">
    <property type="entry name" value="GASTRULA ZINC FINGER PROTEIN XLCGF49.1-LIKE-RELATED"/>
    <property type="match status" value="1"/>
</dbReference>
<dbReference type="GO" id="GO:0008270">
    <property type="term" value="F:zinc ion binding"/>
    <property type="evidence" value="ECO:0007669"/>
    <property type="project" value="UniProtKB-KW"/>
</dbReference>
<dbReference type="GO" id="GO:0006355">
    <property type="term" value="P:regulation of DNA-templated transcription"/>
    <property type="evidence" value="ECO:0007669"/>
    <property type="project" value="UniProtKB-ARBA"/>
</dbReference>
<evidence type="ECO:0000256" key="8">
    <source>
        <dbReference type="SAM" id="MobiDB-lite"/>
    </source>
</evidence>
<gene>
    <name evidence="10" type="ORF">LARSCL_LOCUS21507</name>
</gene>
<evidence type="ECO:0000256" key="3">
    <source>
        <dbReference type="ARBA" id="ARBA00022737"/>
    </source>
</evidence>
<dbReference type="PANTHER" id="PTHR16515">
    <property type="entry name" value="PR DOMAIN ZINC FINGER PROTEIN"/>
    <property type="match status" value="1"/>
</dbReference>
<keyword evidence="4 7" id="KW-0863">Zinc-finger</keyword>
<feature type="domain" description="C2H2-type" evidence="9">
    <location>
        <begin position="162"/>
        <end position="181"/>
    </location>
</feature>
<sequence length="181" mass="20616">LLLRREPAEAPEEASSHGTEREESVPGVLLLHRQNYTSPEPPAHALRREAARLPPLPERFGREDILRRHLLLHTGRKEHACATCGKRFARKFVLAERVHSGERPYRCPECGKDFTQGGDLKKHLRLHARQRPYPCPHCEHRSIQSSALTLHIASIHTRVYPHTCSICGKGFNSPGELRKHC</sequence>
<feature type="non-terminal residue" evidence="10">
    <location>
        <position position="1"/>
    </location>
</feature>
<keyword evidence="2" id="KW-0479">Metal-binding</keyword>
<dbReference type="AlphaFoldDB" id="A0AAV2BUE7"/>
<feature type="region of interest" description="Disordered" evidence="8">
    <location>
        <begin position="1"/>
        <end position="25"/>
    </location>
</feature>
<evidence type="ECO:0000256" key="2">
    <source>
        <dbReference type="ARBA" id="ARBA00022723"/>
    </source>
</evidence>
<evidence type="ECO:0000256" key="4">
    <source>
        <dbReference type="ARBA" id="ARBA00022771"/>
    </source>
</evidence>
<feature type="domain" description="C2H2-type" evidence="9">
    <location>
        <begin position="105"/>
        <end position="132"/>
    </location>
</feature>
<evidence type="ECO:0000313" key="11">
    <source>
        <dbReference type="Proteomes" id="UP001497382"/>
    </source>
</evidence>
<dbReference type="InterPro" id="IPR013087">
    <property type="entry name" value="Znf_C2H2_type"/>
</dbReference>
<evidence type="ECO:0000313" key="10">
    <source>
        <dbReference type="EMBL" id="CAL1299683.1"/>
    </source>
</evidence>
<feature type="domain" description="C2H2-type" evidence="9">
    <location>
        <begin position="133"/>
        <end position="161"/>
    </location>
</feature>
<keyword evidence="3" id="KW-0677">Repeat</keyword>
<dbReference type="Pfam" id="PF00096">
    <property type="entry name" value="zf-C2H2"/>
    <property type="match status" value="2"/>
</dbReference>
<evidence type="ECO:0000256" key="7">
    <source>
        <dbReference type="PROSITE-ProRule" id="PRU00042"/>
    </source>
</evidence>
<organism evidence="10 11">
    <name type="scientific">Larinioides sclopetarius</name>
    <dbReference type="NCBI Taxonomy" id="280406"/>
    <lineage>
        <taxon>Eukaryota</taxon>
        <taxon>Metazoa</taxon>
        <taxon>Ecdysozoa</taxon>
        <taxon>Arthropoda</taxon>
        <taxon>Chelicerata</taxon>
        <taxon>Arachnida</taxon>
        <taxon>Araneae</taxon>
        <taxon>Araneomorphae</taxon>
        <taxon>Entelegynae</taxon>
        <taxon>Araneoidea</taxon>
        <taxon>Araneidae</taxon>
        <taxon>Larinioides</taxon>
    </lineage>
</organism>
<keyword evidence="11" id="KW-1185">Reference proteome</keyword>
<proteinExistence type="predicted"/>
<dbReference type="EMBL" id="CAXIEN010000514">
    <property type="protein sequence ID" value="CAL1299683.1"/>
    <property type="molecule type" value="Genomic_DNA"/>
</dbReference>
<comment type="caution">
    <text evidence="10">The sequence shown here is derived from an EMBL/GenBank/DDBJ whole genome shotgun (WGS) entry which is preliminary data.</text>
</comment>
<protein>
    <recommendedName>
        <fullName evidence="9">C2H2-type domain-containing protein</fullName>
    </recommendedName>
</protein>
<evidence type="ECO:0000256" key="1">
    <source>
        <dbReference type="ARBA" id="ARBA00004123"/>
    </source>
</evidence>
<dbReference type="InterPro" id="IPR036236">
    <property type="entry name" value="Znf_C2H2_sf"/>
</dbReference>
<keyword evidence="5" id="KW-0862">Zinc</keyword>
<dbReference type="Proteomes" id="UP001497382">
    <property type="component" value="Unassembled WGS sequence"/>
</dbReference>
<accession>A0AAV2BUE7</accession>
<dbReference type="GO" id="GO:0005634">
    <property type="term" value="C:nucleus"/>
    <property type="evidence" value="ECO:0007669"/>
    <property type="project" value="UniProtKB-SubCell"/>
</dbReference>
<comment type="subcellular location">
    <subcellularLocation>
        <location evidence="1">Nucleus</location>
    </subcellularLocation>
</comment>
<feature type="compositionally biased region" description="Basic and acidic residues" evidence="8">
    <location>
        <begin position="1"/>
        <end position="24"/>
    </location>
</feature>
<evidence type="ECO:0000259" key="9">
    <source>
        <dbReference type="PROSITE" id="PS50157"/>
    </source>
</evidence>
<keyword evidence="6" id="KW-0539">Nucleus</keyword>
<dbReference type="SMART" id="SM00355">
    <property type="entry name" value="ZnF_C2H2"/>
    <property type="match status" value="4"/>
</dbReference>